<feature type="transmembrane region" description="Helical" evidence="9">
    <location>
        <begin position="148"/>
        <end position="166"/>
    </location>
</feature>
<dbReference type="GO" id="GO:0015990">
    <property type="term" value="P:electron transport coupled proton transport"/>
    <property type="evidence" value="ECO:0007669"/>
    <property type="project" value="TreeGrafter"/>
</dbReference>
<evidence type="ECO:0000256" key="4">
    <source>
        <dbReference type="ARBA" id="ARBA00022967"/>
    </source>
</evidence>
<feature type="transmembrane region" description="Helical" evidence="9">
    <location>
        <begin position="178"/>
        <end position="200"/>
    </location>
</feature>
<evidence type="ECO:0000259" key="11">
    <source>
        <dbReference type="Pfam" id="PF01059"/>
    </source>
</evidence>
<comment type="similarity">
    <text evidence="2">Belongs to the complex I subunit 4 family.</text>
</comment>
<dbReference type="PRINTS" id="PR01437">
    <property type="entry name" value="NUOXDRDTASE4"/>
</dbReference>
<dbReference type="GO" id="GO:0003954">
    <property type="term" value="F:NADH dehydrogenase activity"/>
    <property type="evidence" value="ECO:0007669"/>
    <property type="project" value="TreeGrafter"/>
</dbReference>
<feature type="transmembrane region" description="Helical" evidence="9">
    <location>
        <begin position="262"/>
        <end position="280"/>
    </location>
</feature>
<evidence type="ECO:0000313" key="12">
    <source>
        <dbReference type="EMBL" id="MDA5108140.1"/>
    </source>
</evidence>
<keyword evidence="5 9" id="KW-1133">Transmembrane helix</keyword>
<proteinExistence type="inferred from homology"/>
<sequence>MVNSILLSLIVFSPLLAILILAFVPRHQGGVIKQIGVLGTLLPLALSLMLFAAFNYETAEPQFVESAKWISIPIGFAQGGAMFTFDLAYELGVDGVSMPLIVLTALVGTLAAVASWQVKKRLKEYFILFHLLLIGMLGVFAAQNLFLFFIFFELTLVPTFFLIGIWGYGERERAANKFLLYNGIGSAVMLIAFIVLFVFLQTLNMEKIATILASTDHPAAAAMTPAFRFGLFLALFIAFAVKLPVFPFHTWMLKVHVQAPPAIVMIHSGILLKMGAYGLLRMGIGFFPEQAYQFAGWMAVLGLINILYGAVLAFVQKDLKMVLAYSSISHMGIVLLGFAAMNTIGFQGAMFQVVSHGFISALLFFLIGVIWERTQTSMISELGGLAKSMPFVSGILLTAGMASLGLPGMSGFISEFFAFLGLFGDMPVHAAIGTLGIVLTAAYLLRAILRTTFGPTPERLKGLADAQPMEVVPMVVLLGFIILIGVYPAVLGNPMQQTLKTLVPIVTGIGG</sequence>
<dbReference type="GO" id="GO:0005886">
    <property type="term" value="C:plasma membrane"/>
    <property type="evidence" value="ECO:0007669"/>
    <property type="project" value="UniProtKB-SubCell"/>
</dbReference>
<name>A0A9X3Z309_9BACL</name>
<evidence type="ECO:0000256" key="2">
    <source>
        <dbReference type="ARBA" id="ARBA00009025"/>
    </source>
</evidence>
<dbReference type="NCBIfam" id="TIGR01972">
    <property type="entry name" value="NDH_I_M"/>
    <property type="match status" value="1"/>
</dbReference>
<feature type="transmembrane region" description="Helical" evidence="9">
    <location>
        <begin position="220"/>
        <end position="241"/>
    </location>
</feature>
<feature type="transmembrane region" description="Helical" evidence="9">
    <location>
        <begin position="6"/>
        <end position="24"/>
    </location>
</feature>
<evidence type="ECO:0000256" key="6">
    <source>
        <dbReference type="ARBA" id="ARBA00023027"/>
    </source>
</evidence>
<dbReference type="InterPro" id="IPR010227">
    <property type="entry name" value="NADH_Q_OxRdtase_chainM/4"/>
</dbReference>
<keyword evidence="6" id="KW-0520">NAD</keyword>
<keyword evidence="7 9" id="KW-0472">Membrane</keyword>
<evidence type="ECO:0000313" key="13">
    <source>
        <dbReference type="Proteomes" id="UP001151071"/>
    </source>
</evidence>
<evidence type="ECO:0000256" key="7">
    <source>
        <dbReference type="ARBA" id="ARBA00023136"/>
    </source>
</evidence>
<comment type="subcellular location">
    <subcellularLocation>
        <location evidence="1">Cell membrane</location>
        <topology evidence="1">Multi-pass membrane protein</topology>
    </subcellularLocation>
    <subcellularLocation>
        <location evidence="8">Membrane</location>
        <topology evidence="8">Multi-pass membrane protein</topology>
    </subcellularLocation>
</comment>
<dbReference type="PANTHER" id="PTHR43507:SF1">
    <property type="entry name" value="NADH-UBIQUINONE OXIDOREDUCTASE CHAIN 4"/>
    <property type="match status" value="1"/>
</dbReference>
<feature type="transmembrane region" description="Helical" evidence="9">
    <location>
        <begin position="353"/>
        <end position="371"/>
    </location>
</feature>
<feature type="transmembrane region" description="Helical" evidence="9">
    <location>
        <begin position="125"/>
        <end position="142"/>
    </location>
</feature>
<keyword evidence="4" id="KW-1278">Translocase</keyword>
<accession>A0A9X3Z309</accession>
<dbReference type="GO" id="GO:0042773">
    <property type="term" value="P:ATP synthesis coupled electron transport"/>
    <property type="evidence" value="ECO:0007669"/>
    <property type="project" value="InterPro"/>
</dbReference>
<keyword evidence="13" id="KW-1185">Reference proteome</keyword>
<dbReference type="RefSeq" id="WP_035296084.1">
    <property type="nucleotide sequence ID" value="NZ_JAPYYP010000006.1"/>
</dbReference>
<dbReference type="InterPro" id="IPR003918">
    <property type="entry name" value="NADH_UbQ_OxRdtase"/>
</dbReference>
<dbReference type="Proteomes" id="UP001151071">
    <property type="component" value="Unassembled WGS sequence"/>
</dbReference>
<dbReference type="InterPro" id="IPR001750">
    <property type="entry name" value="ND/Mrp_TM"/>
</dbReference>
<dbReference type="Pfam" id="PF00361">
    <property type="entry name" value="Proton_antipo_M"/>
    <property type="match status" value="1"/>
</dbReference>
<evidence type="ECO:0000256" key="5">
    <source>
        <dbReference type="ARBA" id="ARBA00022989"/>
    </source>
</evidence>
<dbReference type="AlphaFoldDB" id="A0A9X3Z309"/>
<feature type="domain" description="NADH:ubiquinone oxidoreductase chain 4 N-terminal" evidence="11">
    <location>
        <begin position="75"/>
        <end position="137"/>
    </location>
</feature>
<comment type="caution">
    <text evidence="12">The sequence shown here is derived from an EMBL/GenBank/DDBJ whole genome shotgun (WGS) entry which is preliminary data.</text>
</comment>
<dbReference type="GO" id="GO:0048039">
    <property type="term" value="F:ubiquinone binding"/>
    <property type="evidence" value="ECO:0007669"/>
    <property type="project" value="TreeGrafter"/>
</dbReference>
<gene>
    <name evidence="12" type="ORF">O3V59_07195</name>
</gene>
<feature type="transmembrane region" description="Helical" evidence="9">
    <location>
        <begin position="292"/>
        <end position="315"/>
    </location>
</feature>
<dbReference type="GO" id="GO:0008137">
    <property type="term" value="F:NADH dehydrogenase (ubiquinone) activity"/>
    <property type="evidence" value="ECO:0007669"/>
    <property type="project" value="InterPro"/>
</dbReference>
<organism evidence="12 13">
    <name type="scientific">Brevibacillus thermoruber</name>
    <dbReference type="NCBI Taxonomy" id="33942"/>
    <lineage>
        <taxon>Bacteria</taxon>
        <taxon>Bacillati</taxon>
        <taxon>Bacillota</taxon>
        <taxon>Bacilli</taxon>
        <taxon>Bacillales</taxon>
        <taxon>Paenibacillaceae</taxon>
        <taxon>Brevibacillus</taxon>
    </lineage>
</organism>
<reference evidence="12" key="1">
    <citation type="submission" date="2022-12" db="EMBL/GenBank/DDBJ databases">
        <title>Draft genome sequence of the thermophilic strain Brevibacillus thermoruber HT42, isolated from Los Humeros, Puebla, Mexico, with biotechnological potential.</title>
        <authorList>
            <person name="Lara Sanchez J."/>
            <person name="Solis Palacios R."/>
            <person name="Bustos Baena A.S."/>
            <person name="Ruz Baez A.E."/>
            <person name="Espinosa Luna G."/>
            <person name="Oliart Ros R.M."/>
        </authorList>
    </citation>
    <scope>NUCLEOTIDE SEQUENCE</scope>
    <source>
        <strain evidence="12">HT42</strain>
    </source>
</reference>
<evidence type="ECO:0000256" key="1">
    <source>
        <dbReference type="ARBA" id="ARBA00004651"/>
    </source>
</evidence>
<dbReference type="EMBL" id="JAPYYP010000006">
    <property type="protein sequence ID" value="MDA5108140.1"/>
    <property type="molecule type" value="Genomic_DNA"/>
</dbReference>
<feature type="transmembrane region" description="Helical" evidence="9">
    <location>
        <begin position="36"/>
        <end position="56"/>
    </location>
</feature>
<evidence type="ECO:0000256" key="8">
    <source>
        <dbReference type="RuleBase" id="RU000320"/>
    </source>
</evidence>
<dbReference type="PANTHER" id="PTHR43507">
    <property type="entry name" value="NADH-UBIQUINONE OXIDOREDUCTASE CHAIN 4"/>
    <property type="match status" value="1"/>
</dbReference>
<evidence type="ECO:0000256" key="3">
    <source>
        <dbReference type="ARBA" id="ARBA00022692"/>
    </source>
</evidence>
<feature type="transmembrane region" description="Helical" evidence="9">
    <location>
        <begin position="470"/>
        <end position="490"/>
    </location>
</feature>
<feature type="transmembrane region" description="Helical" evidence="9">
    <location>
        <begin position="322"/>
        <end position="341"/>
    </location>
</feature>
<feature type="transmembrane region" description="Helical" evidence="9">
    <location>
        <begin position="391"/>
        <end position="414"/>
    </location>
</feature>
<keyword evidence="3 8" id="KW-0812">Transmembrane</keyword>
<feature type="transmembrane region" description="Helical" evidence="9">
    <location>
        <begin position="426"/>
        <end position="449"/>
    </location>
</feature>
<feature type="transmembrane region" description="Helical" evidence="9">
    <location>
        <begin position="96"/>
        <end position="118"/>
    </location>
</feature>
<evidence type="ECO:0000259" key="10">
    <source>
        <dbReference type="Pfam" id="PF00361"/>
    </source>
</evidence>
<feature type="domain" description="NADH:quinone oxidoreductase/Mrp antiporter transmembrane" evidence="10">
    <location>
        <begin position="142"/>
        <end position="439"/>
    </location>
</feature>
<evidence type="ECO:0000256" key="9">
    <source>
        <dbReference type="SAM" id="Phobius"/>
    </source>
</evidence>
<dbReference type="Pfam" id="PF01059">
    <property type="entry name" value="Oxidored_q5_N"/>
    <property type="match status" value="1"/>
</dbReference>
<protein>
    <submittedName>
        <fullName evidence="12">NADH-quinone oxidoreductase subunit M</fullName>
    </submittedName>
</protein>
<dbReference type="InterPro" id="IPR000260">
    <property type="entry name" value="NADH4_N"/>
</dbReference>